<keyword evidence="2 5" id="KW-0533">Nickel</keyword>
<evidence type="ECO:0000256" key="3">
    <source>
        <dbReference type="ARBA" id="ARBA00022723"/>
    </source>
</evidence>
<evidence type="ECO:0000313" key="6">
    <source>
        <dbReference type="EMBL" id="REF68377.1"/>
    </source>
</evidence>
<dbReference type="HAMAP" id="MF_00213">
    <property type="entry name" value="HypA_HybF"/>
    <property type="match status" value="1"/>
</dbReference>
<evidence type="ECO:0000256" key="2">
    <source>
        <dbReference type="ARBA" id="ARBA00022596"/>
    </source>
</evidence>
<sequence>MHEMSLCEGIRGIVEDQARRHGFSRVTRMRLEIGRFAGVEKAALSFAFDVVMRGSPAEGAVLEMIDLPGRAMCFDCAEQVELDDRLSPCPLCGGGRLMPETGDEMRIRDMEVI</sequence>
<dbReference type="GO" id="GO:0008270">
    <property type="term" value="F:zinc ion binding"/>
    <property type="evidence" value="ECO:0007669"/>
    <property type="project" value="UniProtKB-UniRule"/>
</dbReference>
<dbReference type="Gene3D" id="3.30.2320.80">
    <property type="match status" value="1"/>
</dbReference>
<gene>
    <name evidence="5" type="primary">hypA</name>
    <name evidence="6" type="ORF">BDD41_3419</name>
</gene>
<reference evidence="6 7" key="1">
    <citation type="submission" date="2018-08" db="EMBL/GenBank/DDBJ databases">
        <title>Genomic Encyclopedia of Archaeal and Bacterial Type Strains, Phase II (KMG-II): from individual species to whole genera.</title>
        <authorList>
            <person name="Goeker M."/>
        </authorList>
    </citation>
    <scope>NUCLEOTIDE SEQUENCE [LARGE SCALE GENOMIC DNA]</scope>
    <source>
        <strain evidence="6 7">DSM 17099</strain>
    </source>
</reference>
<proteinExistence type="inferred from homology"/>
<dbReference type="PIRSF" id="PIRSF004761">
    <property type="entry name" value="Hydrgn_mat_HypA"/>
    <property type="match status" value="1"/>
</dbReference>
<organism evidence="6 7">
    <name type="scientific">Paracoccus versutus</name>
    <name type="common">Thiobacillus versutus</name>
    <dbReference type="NCBI Taxonomy" id="34007"/>
    <lineage>
        <taxon>Bacteria</taxon>
        <taxon>Pseudomonadati</taxon>
        <taxon>Pseudomonadota</taxon>
        <taxon>Alphaproteobacteria</taxon>
        <taxon>Rhodobacterales</taxon>
        <taxon>Paracoccaceae</taxon>
        <taxon>Paracoccus</taxon>
    </lineage>
</organism>
<feature type="binding site" evidence="5">
    <location>
        <position position="92"/>
    </location>
    <ligand>
        <name>Zn(2+)</name>
        <dbReference type="ChEBI" id="CHEBI:29105"/>
    </ligand>
</feature>
<dbReference type="Pfam" id="PF01155">
    <property type="entry name" value="HypA"/>
    <property type="match status" value="1"/>
</dbReference>
<dbReference type="InterPro" id="IPR020538">
    <property type="entry name" value="Hydgase_Ni_incorp_HypA/HybF_CS"/>
</dbReference>
<evidence type="ECO:0000256" key="4">
    <source>
        <dbReference type="ARBA" id="ARBA00022833"/>
    </source>
</evidence>
<feature type="binding site" evidence="5">
    <location>
        <position position="89"/>
    </location>
    <ligand>
        <name>Zn(2+)</name>
        <dbReference type="ChEBI" id="CHEBI:29105"/>
    </ligand>
</feature>
<dbReference type="GeneID" id="93452785"/>
<evidence type="ECO:0000256" key="1">
    <source>
        <dbReference type="ARBA" id="ARBA00010748"/>
    </source>
</evidence>
<dbReference type="RefSeq" id="WP_011749375.1">
    <property type="nucleotide sequence ID" value="NZ_CP038197.1"/>
</dbReference>
<dbReference type="SMR" id="A0A3D9XCS7"/>
<protein>
    <recommendedName>
        <fullName evidence="5">Hydrogenase maturation factor HypA</fullName>
    </recommendedName>
</protein>
<dbReference type="PROSITE" id="PS01249">
    <property type="entry name" value="HYPA"/>
    <property type="match status" value="1"/>
</dbReference>
<dbReference type="InterPro" id="IPR000688">
    <property type="entry name" value="HypA/HybF"/>
</dbReference>
<keyword evidence="3 5" id="KW-0479">Metal-binding</keyword>
<feature type="binding site" evidence="5">
    <location>
        <position position="2"/>
    </location>
    <ligand>
        <name>Ni(2+)</name>
        <dbReference type="ChEBI" id="CHEBI:49786"/>
    </ligand>
</feature>
<evidence type="ECO:0000256" key="5">
    <source>
        <dbReference type="HAMAP-Rule" id="MF_00213"/>
    </source>
</evidence>
<keyword evidence="4 5" id="KW-0862">Zinc</keyword>
<feature type="binding site" evidence="5">
    <location>
        <position position="73"/>
    </location>
    <ligand>
        <name>Zn(2+)</name>
        <dbReference type="ChEBI" id="CHEBI:29105"/>
    </ligand>
</feature>
<comment type="similarity">
    <text evidence="1 5">Belongs to the HypA/HybF family.</text>
</comment>
<name>A0A3D9XCS7_PARVE</name>
<accession>A0A3D9XCS7</accession>
<comment type="function">
    <text evidence="5">Involved in the maturation of [NiFe] hydrogenases. Required for nickel insertion into the metal center of the hydrogenase.</text>
</comment>
<dbReference type="NCBIfam" id="TIGR00100">
    <property type="entry name" value="hypA"/>
    <property type="match status" value="1"/>
</dbReference>
<dbReference type="Proteomes" id="UP000256941">
    <property type="component" value="Unassembled WGS sequence"/>
</dbReference>
<evidence type="ECO:0000313" key="7">
    <source>
        <dbReference type="Proteomes" id="UP000256941"/>
    </source>
</evidence>
<dbReference type="AlphaFoldDB" id="A0A3D9XCS7"/>
<dbReference type="PANTHER" id="PTHR34535:SF3">
    <property type="entry name" value="HYDROGENASE MATURATION FACTOR HYPA"/>
    <property type="match status" value="1"/>
</dbReference>
<comment type="caution">
    <text evidence="6">The sequence shown here is derived from an EMBL/GenBank/DDBJ whole genome shotgun (WGS) entry which is preliminary data.</text>
</comment>
<dbReference type="EMBL" id="QTUJ01000003">
    <property type="protein sequence ID" value="REF68377.1"/>
    <property type="molecule type" value="Genomic_DNA"/>
</dbReference>
<dbReference type="PANTHER" id="PTHR34535">
    <property type="entry name" value="HYDROGENASE MATURATION FACTOR HYPA"/>
    <property type="match status" value="1"/>
</dbReference>
<dbReference type="GO" id="GO:0051604">
    <property type="term" value="P:protein maturation"/>
    <property type="evidence" value="ECO:0007669"/>
    <property type="project" value="InterPro"/>
</dbReference>
<feature type="binding site" evidence="5">
    <location>
        <position position="76"/>
    </location>
    <ligand>
        <name>Zn(2+)</name>
        <dbReference type="ChEBI" id="CHEBI:29105"/>
    </ligand>
</feature>
<dbReference type="GO" id="GO:0016151">
    <property type="term" value="F:nickel cation binding"/>
    <property type="evidence" value="ECO:0007669"/>
    <property type="project" value="UniProtKB-UniRule"/>
</dbReference>